<organism evidence="1 2">
    <name type="scientific">Sphingomonas aurantiaca</name>
    <dbReference type="NCBI Taxonomy" id="185949"/>
    <lineage>
        <taxon>Bacteria</taxon>
        <taxon>Pseudomonadati</taxon>
        <taxon>Pseudomonadota</taxon>
        <taxon>Alphaproteobacteria</taxon>
        <taxon>Sphingomonadales</taxon>
        <taxon>Sphingomonadaceae</taxon>
        <taxon>Sphingomonas</taxon>
    </lineage>
</organism>
<protein>
    <recommendedName>
        <fullName evidence="3">DUF2199 domain-containing protein</fullName>
    </recommendedName>
</protein>
<accession>A0A5E7Y1B8</accession>
<dbReference type="EMBL" id="CABVLI010000029">
    <property type="protein sequence ID" value="VVT00122.1"/>
    <property type="molecule type" value="Genomic_DNA"/>
</dbReference>
<reference evidence="1 2" key="1">
    <citation type="submission" date="2019-09" db="EMBL/GenBank/DDBJ databases">
        <authorList>
            <person name="Dittami M. S."/>
        </authorList>
    </citation>
    <scope>NUCLEOTIDE SEQUENCE [LARGE SCALE GENOMIC DNA]</scope>
    <source>
        <strain evidence="1">SPHINGO391</strain>
    </source>
</reference>
<dbReference type="Pfam" id="PF09965">
    <property type="entry name" value="DUF2199"/>
    <property type="match status" value="1"/>
</dbReference>
<dbReference type="InterPro" id="IPR018697">
    <property type="entry name" value="DUF2199"/>
</dbReference>
<dbReference type="Proteomes" id="UP000326857">
    <property type="component" value="Unassembled WGS sequence"/>
</dbReference>
<dbReference type="AlphaFoldDB" id="A0A5E7Y1B8"/>
<proteinExistence type="predicted"/>
<evidence type="ECO:0000313" key="2">
    <source>
        <dbReference type="Proteomes" id="UP000326857"/>
    </source>
</evidence>
<name>A0A5E7Y1B8_9SPHN</name>
<evidence type="ECO:0008006" key="3">
    <source>
        <dbReference type="Google" id="ProtNLM"/>
    </source>
</evidence>
<sequence>MGGHLLSESFICSICGQAHGGLVTDWAFKLPDEVWAIPEAERSKKARFNNDLCQFDNRNFIRCVLDVPFTEGTGSFGWGAWAEVDWRTFEHYLKIYDEDGTSGPTRAGKLANSLQAYPGSLGTPVVIQFRDSSKRPSLYLAISDESLLAREQRTGVGESRYHEILNIIQNR</sequence>
<evidence type="ECO:0000313" key="1">
    <source>
        <dbReference type="EMBL" id="VVT00122.1"/>
    </source>
</evidence>
<gene>
    <name evidence="1" type="ORF">SPHINGO391_350006</name>
</gene>